<evidence type="ECO:0008006" key="3">
    <source>
        <dbReference type="Google" id="ProtNLM"/>
    </source>
</evidence>
<comment type="caution">
    <text evidence="1">The sequence shown here is derived from an EMBL/GenBank/DDBJ whole genome shotgun (WGS) entry which is preliminary data.</text>
</comment>
<dbReference type="Proteomes" id="UP001161017">
    <property type="component" value="Unassembled WGS sequence"/>
</dbReference>
<dbReference type="EMBL" id="JAPUFD010000007">
    <property type="protein sequence ID" value="MDI1488125.1"/>
    <property type="molecule type" value="Genomic_DNA"/>
</dbReference>
<evidence type="ECO:0000313" key="1">
    <source>
        <dbReference type="EMBL" id="MDI1488125.1"/>
    </source>
</evidence>
<dbReference type="AlphaFoldDB" id="A0AA43QKE7"/>
<organism evidence="1 2">
    <name type="scientific">Ramalina farinacea</name>
    <dbReference type="NCBI Taxonomy" id="258253"/>
    <lineage>
        <taxon>Eukaryota</taxon>
        <taxon>Fungi</taxon>
        <taxon>Dikarya</taxon>
        <taxon>Ascomycota</taxon>
        <taxon>Pezizomycotina</taxon>
        <taxon>Lecanoromycetes</taxon>
        <taxon>OSLEUM clade</taxon>
        <taxon>Lecanoromycetidae</taxon>
        <taxon>Lecanorales</taxon>
        <taxon>Lecanorineae</taxon>
        <taxon>Ramalinaceae</taxon>
        <taxon>Ramalina</taxon>
    </lineage>
</organism>
<proteinExistence type="predicted"/>
<sequence length="441" mass="51341">MGLPFLALPREIRDEIYSHLLVTDQSICPVYKSDPGALKLHPEILRTCKTIFEEASSILIQKNHFVYHSVRNSLWLKMSRTRRDRSWDIMLGRYHCNPPHFPSGLGGSSHRIRHLDIRLGDSGDSTKGISTLPHMLYEQNALKTLNLELWGSWKPHHLLAVFRGIRSALGCAKLTITGFRNPDFEWYEENLFRGLESVISGWNPGRDRKFVEVESTLSDEDMNRFIMEDSVEKRVHVAILRTSKAIHREAVLILYGDNTFLYQSTDSFYWRSQTRHSHDPGERLRLGHAGCMLHKALESRPLNTYLYWISHLELYFGDTRAPWEQKCATSVVQKLAMRPNQLKTLNLELWDGFGTQWQEVYILSRLRHMRVSQRLSLTVWYTGVGNFDFGHMNEQQTSSTSEGEYAVESASVEVDWPGHRLYYPRDSRWTRMQWVMVPKTG</sequence>
<keyword evidence="2" id="KW-1185">Reference proteome</keyword>
<dbReference type="PANTHER" id="PTHR42085:SF2">
    <property type="entry name" value="F-BOX DOMAIN-CONTAINING PROTEIN"/>
    <property type="match status" value="1"/>
</dbReference>
<dbReference type="PANTHER" id="PTHR42085">
    <property type="entry name" value="F-BOX DOMAIN-CONTAINING PROTEIN"/>
    <property type="match status" value="1"/>
</dbReference>
<gene>
    <name evidence="1" type="ORF">OHK93_007399</name>
</gene>
<reference evidence="1" key="1">
    <citation type="journal article" date="2023" name="Genome Biol. Evol.">
        <title>First Whole Genome Sequence and Flow Cytometry Genome Size Data for the Lichen-Forming Fungus Ramalina farinacea (Ascomycota).</title>
        <authorList>
            <person name="Llewellyn T."/>
            <person name="Mian S."/>
            <person name="Hill R."/>
            <person name="Leitch I.J."/>
            <person name="Gaya E."/>
        </authorList>
    </citation>
    <scope>NUCLEOTIDE SEQUENCE</scope>
    <source>
        <strain evidence="1">LIQ254RAFAR</strain>
    </source>
</reference>
<protein>
    <recommendedName>
        <fullName evidence="3">F-box domain-containing protein</fullName>
    </recommendedName>
</protein>
<accession>A0AA43QKE7</accession>
<evidence type="ECO:0000313" key="2">
    <source>
        <dbReference type="Proteomes" id="UP001161017"/>
    </source>
</evidence>
<dbReference type="InterPro" id="IPR038883">
    <property type="entry name" value="AN11006-like"/>
</dbReference>
<name>A0AA43QKE7_9LECA</name>